<evidence type="ECO:0000256" key="6">
    <source>
        <dbReference type="HAMAP-Rule" id="MF_00209"/>
    </source>
</evidence>
<dbReference type="EC" id="3.6.1.1" evidence="6"/>
<dbReference type="PROSITE" id="PS00387">
    <property type="entry name" value="PPASE"/>
    <property type="match status" value="1"/>
</dbReference>
<evidence type="ECO:0000256" key="3">
    <source>
        <dbReference type="ARBA" id="ARBA00022723"/>
    </source>
</evidence>
<evidence type="ECO:0000256" key="4">
    <source>
        <dbReference type="ARBA" id="ARBA00022801"/>
    </source>
</evidence>
<comment type="caution">
    <text evidence="7">The sequence shown here is derived from an EMBL/GenBank/DDBJ whole genome shotgun (WGS) entry which is preliminary data.</text>
</comment>
<feature type="binding site" evidence="6">
    <location>
        <position position="66"/>
    </location>
    <ligand>
        <name>Mg(2+)</name>
        <dbReference type="ChEBI" id="CHEBI:18420"/>
        <label>1</label>
    </ligand>
</feature>
<dbReference type="CDD" id="cd00412">
    <property type="entry name" value="pyrophosphatase"/>
    <property type="match status" value="1"/>
</dbReference>
<dbReference type="GO" id="GO:0005737">
    <property type="term" value="C:cytoplasm"/>
    <property type="evidence" value="ECO:0007669"/>
    <property type="project" value="UniProtKB-SubCell"/>
</dbReference>
<dbReference type="GO" id="GO:0000287">
    <property type="term" value="F:magnesium ion binding"/>
    <property type="evidence" value="ECO:0007669"/>
    <property type="project" value="UniProtKB-UniRule"/>
</dbReference>
<reference evidence="7 8" key="1">
    <citation type="submission" date="2019-04" db="EMBL/GenBank/DDBJ databases">
        <title>Chitiniphilus eburnea sp. nov., a novel chitinolytic bacterium isolated from aquaculture sludge.</title>
        <authorList>
            <person name="Sheng M."/>
        </authorList>
    </citation>
    <scope>NUCLEOTIDE SEQUENCE [LARGE SCALE GENOMIC DNA]</scope>
    <source>
        <strain evidence="7 8">HX-2-15</strain>
    </source>
</reference>
<dbReference type="Gene3D" id="3.90.80.10">
    <property type="entry name" value="Inorganic pyrophosphatase"/>
    <property type="match status" value="1"/>
</dbReference>
<gene>
    <name evidence="6" type="primary">ppa</name>
    <name evidence="7" type="ORF">FAZ21_15630</name>
</gene>
<evidence type="ECO:0000313" key="7">
    <source>
        <dbReference type="EMBL" id="TJZ68361.1"/>
    </source>
</evidence>
<dbReference type="EMBL" id="SUMF01000024">
    <property type="protein sequence ID" value="TJZ68361.1"/>
    <property type="molecule type" value="Genomic_DNA"/>
</dbReference>
<dbReference type="HAMAP" id="MF_00209">
    <property type="entry name" value="Inorganic_PPase"/>
    <property type="match status" value="1"/>
</dbReference>
<dbReference type="PANTHER" id="PTHR10286">
    <property type="entry name" value="INORGANIC PYROPHOSPHATASE"/>
    <property type="match status" value="1"/>
</dbReference>
<comment type="cofactor">
    <cofactor evidence="1 6">
        <name>Mg(2+)</name>
        <dbReference type="ChEBI" id="CHEBI:18420"/>
    </cofactor>
</comment>
<keyword evidence="8" id="KW-1185">Reference proteome</keyword>
<dbReference type="InterPro" id="IPR008162">
    <property type="entry name" value="Pyrophosphatase"/>
</dbReference>
<protein>
    <recommendedName>
        <fullName evidence="6">Inorganic pyrophosphatase</fullName>
        <ecNumber evidence="6">3.6.1.1</ecNumber>
    </recommendedName>
    <alternativeName>
        <fullName evidence="6">Pyrophosphate phospho-hydrolase</fullName>
        <shortName evidence="6">PPase</shortName>
    </alternativeName>
</protein>
<organism evidence="7 8">
    <name type="scientific">Chitiniphilus eburneus</name>
    <dbReference type="NCBI Taxonomy" id="2571148"/>
    <lineage>
        <taxon>Bacteria</taxon>
        <taxon>Pseudomonadati</taxon>
        <taxon>Pseudomonadota</taxon>
        <taxon>Betaproteobacteria</taxon>
        <taxon>Neisseriales</taxon>
        <taxon>Chitinibacteraceae</taxon>
        <taxon>Chitiniphilus</taxon>
    </lineage>
</organism>
<proteinExistence type="inferred from homology"/>
<dbReference type="GO" id="GO:0004427">
    <property type="term" value="F:inorganic diphosphate phosphatase activity"/>
    <property type="evidence" value="ECO:0007669"/>
    <property type="project" value="UniProtKB-UniRule"/>
</dbReference>
<keyword evidence="4 6" id="KW-0378">Hydrolase</keyword>
<feature type="binding site" evidence="6">
    <location>
        <position position="103"/>
    </location>
    <ligand>
        <name>Mg(2+)</name>
        <dbReference type="ChEBI" id="CHEBI:18420"/>
        <label>1</label>
    </ligand>
</feature>
<dbReference type="OrthoDB" id="5187599at2"/>
<sequence>MDISKIPAGKNLPSDFNVIIEIPANAPPIKYEFDKESGAIVVDRFVGTSMSYPMNYGFVPHTLSLDGDPVDVLVYTPFPLAPGMVIKCRAIGVLGMEDEAGQDAKVIALPVEKVCAMYAHIQKLEDLPELLLAQVRHYFEHYKDLEKGKWVKVTGWGDKAAAEAEIVSSYERAQKA</sequence>
<dbReference type="RefSeq" id="WP_136774382.1">
    <property type="nucleotide sequence ID" value="NZ_CP156074.1"/>
</dbReference>
<dbReference type="NCBIfam" id="NF002317">
    <property type="entry name" value="PRK01250.1"/>
    <property type="match status" value="1"/>
</dbReference>
<name>A0A4U0PJX1_9NEIS</name>
<comment type="catalytic activity">
    <reaction evidence="6">
        <text>diphosphate + H2O = 2 phosphate + H(+)</text>
        <dbReference type="Rhea" id="RHEA:24576"/>
        <dbReference type="ChEBI" id="CHEBI:15377"/>
        <dbReference type="ChEBI" id="CHEBI:15378"/>
        <dbReference type="ChEBI" id="CHEBI:33019"/>
        <dbReference type="ChEBI" id="CHEBI:43474"/>
        <dbReference type="EC" id="3.6.1.1"/>
    </reaction>
</comment>
<keyword evidence="5 6" id="KW-0460">Magnesium</keyword>
<evidence type="ECO:0000256" key="5">
    <source>
        <dbReference type="ARBA" id="ARBA00022842"/>
    </source>
</evidence>
<accession>A0A4U0PJX1</accession>
<evidence type="ECO:0000256" key="2">
    <source>
        <dbReference type="ARBA" id="ARBA00022490"/>
    </source>
</evidence>
<dbReference type="SUPFAM" id="SSF50324">
    <property type="entry name" value="Inorganic pyrophosphatase"/>
    <property type="match status" value="1"/>
</dbReference>
<keyword evidence="2 6" id="KW-0963">Cytoplasm</keyword>
<comment type="subunit">
    <text evidence="6">Homohexamer.</text>
</comment>
<keyword evidence="3 6" id="KW-0479">Metal-binding</keyword>
<comment type="subcellular location">
    <subcellularLocation>
        <location evidence="6">Cytoplasm</location>
    </subcellularLocation>
</comment>
<comment type="similarity">
    <text evidence="6">Belongs to the PPase family.</text>
</comment>
<comment type="function">
    <text evidence="6">Catalyzes the hydrolysis of inorganic pyrophosphate (PPi) forming two phosphate ions.</text>
</comment>
<feature type="binding site" evidence="6">
    <location>
        <position position="71"/>
    </location>
    <ligand>
        <name>Mg(2+)</name>
        <dbReference type="ChEBI" id="CHEBI:18420"/>
        <label>2</label>
    </ligand>
</feature>
<feature type="binding site" evidence="6">
    <location>
        <position position="56"/>
    </location>
    <ligand>
        <name>substrate</name>
    </ligand>
</feature>
<evidence type="ECO:0000256" key="1">
    <source>
        <dbReference type="ARBA" id="ARBA00001946"/>
    </source>
</evidence>
<feature type="binding site" evidence="6">
    <location>
        <position position="30"/>
    </location>
    <ligand>
        <name>substrate</name>
    </ligand>
</feature>
<evidence type="ECO:0000313" key="8">
    <source>
        <dbReference type="Proteomes" id="UP000310016"/>
    </source>
</evidence>
<feature type="binding site" evidence="6">
    <location>
        <position position="142"/>
    </location>
    <ligand>
        <name>substrate</name>
    </ligand>
</feature>
<feature type="binding site" evidence="6">
    <location>
        <position position="44"/>
    </location>
    <ligand>
        <name>substrate</name>
    </ligand>
</feature>
<dbReference type="GO" id="GO:0006796">
    <property type="term" value="P:phosphate-containing compound metabolic process"/>
    <property type="evidence" value="ECO:0007669"/>
    <property type="project" value="InterPro"/>
</dbReference>
<dbReference type="InterPro" id="IPR036649">
    <property type="entry name" value="Pyrophosphatase_sf"/>
</dbReference>
<feature type="binding site" evidence="6">
    <location>
        <position position="71"/>
    </location>
    <ligand>
        <name>Mg(2+)</name>
        <dbReference type="ChEBI" id="CHEBI:18420"/>
        <label>1</label>
    </ligand>
</feature>
<dbReference type="AlphaFoldDB" id="A0A4U0PJX1"/>
<dbReference type="Proteomes" id="UP000310016">
    <property type="component" value="Unassembled WGS sequence"/>
</dbReference>
<dbReference type="Pfam" id="PF00719">
    <property type="entry name" value="Pyrophosphatase"/>
    <property type="match status" value="1"/>
</dbReference>
<dbReference type="FunFam" id="3.90.80.10:FF:000001">
    <property type="entry name" value="Inorganic pyrophosphatase"/>
    <property type="match status" value="1"/>
</dbReference>